<dbReference type="Pfam" id="PF04011">
    <property type="entry name" value="LemA"/>
    <property type="match status" value="1"/>
</dbReference>
<comment type="caution">
    <text evidence="7">The sequence shown here is derived from an EMBL/GenBank/DDBJ whole genome shotgun (WGS) entry which is preliminary data.</text>
</comment>
<keyword evidence="3 6" id="KW-0812">Transmembrane</keyword>
<keyword evidence="8" id="KW-1185">Reference proteome</keyword>
<dbReference type="RefSeq" id="WP_085050664.1">
    <property type="nucleotide sequence ID" value="NZ_LNQR01000003.1"/>
</dbReference>
<dbReference type="EMBL" id="LNQR01000003">
    <property type="protein sequence ID" value="KWT94839.1"/>
    <property type="molecule type" value="Genomic_DNA"/>
</dbReference>
<dbReference type="PANTHER" id="PTHR34478:SF2">
    <property type="entry name" value="MEMBRANE PROTEIN"/>
    <property type="match status" value="1"/>
</dbReference>
<dbReference type="PANTHER" id="PTHR34478">
    <property type="entry name" value="PROTEIN LEMA"/>
    <property type="match status" value="1"/>
</dbReference>
<dbReference type="SUPFAM" id="SSF140478">
    <property type="entry name" value="LemA-like"/>
    <property type="match status" value="1"/>
</dbReference>
<comment type="similarity">
    <text evidence="2">Belongs to the LemA family.</text>
</comment>
<evidence type="ECO:0000313" key="8">
    <source>
        <dbReference type="Proteomes" id="UP000060487"/>
    </source>
</evidence>
<evidence type="ECO:0000256" key="1">
    <source>
        <dbReference type="ARBA" id="ARBA00004167"/>
    </source>
</evidence>
<dbReference type="InterPro" id="IPR023353">
    <property type="entry name" value="LemA-like_dom_sf"/>
</dbReference>
<protein>
    <submittedName>
        <fullName evidence="7">Magnetosome protein MamQ-I</fullName>
    </submittedName>
</protein>
<evidence type="ECO:0000256" key="3">
    <source>
        <dbReference type="ARBA" id="ARBA00022692"/>
    </source>
</evidence>
<evidence type="ECO:0000256" key="5">
    <source>
        <dbReference type="ARBA" id="ARBA00023136"/>
    </source>
</evidence>
<reference evidence="7 8" key="1">
    <citation type="submission" date="2015-11" db="EMBL/GenBank/DDBJ databases">
        <authorList>
            <person name="Lin W."/>
        </authorList>
    </citation>
    <scope>NUCLEOTIDE SEQUENCE [LARGE SCALE GENOMIC DNA]</scope>
    <source>
        <strain evidence="7 8">HCH-1</strain>
    </source>
</reference>
<dbReference type="Proteomes" id="UP000060487">
    <property type="component" value="Unassembled WGS sequence"/>
</dbReference>
<evidence type="ECO:0000256" key="4">
    <source>
        <dbReference type="ARBA" id="ARBA00022989"/>
    </source>
</evidence>
<keyword evidence="5 6" id="KW-0472">Membrane</keyword>
<accession>A0ABR5SJN0</accession>
<dbReference type="Gene3D" id="1.20.1440.20">
    <property type="entry name" value="LemA-like domain"/>
    <property type="match status" value="1"/>
</dbReference>
<name>A0ABR5SJN0_9BACT</name>
<evidence type="ECO:0000256" key="6">
    <source>
        <dbReference type="SAM" id="Phobius"/>
    </source>
</evidence>
<gene>
    <name evidence="7" type="primary">mamQ-I</name>
    <name evidence="7" type="ORF">ASN18_0128</name>
</gene>
<keyword evidence="4 6" id="KW-1133">Transmembrane helix</keyword>
<sequence>MTENDQLNDILKKVYAKDLGLLGDLPEISMRRKGFLSRISDKIWTRQSSAIKIAIVSLVLAGLSGAVYYYNYFTINVYQAMMEKAHIEAQLQRRADLIPNLISSANNYMSYEKTLFAHVAEVRSAVKTMELEAIEKSMASGGKPDASLDSKALLSKFQAVAEAYPALKASEAYNTLMKELSDTETKIAESRISYNRIANFYNSRLKMFPGNVFNVIFRFEPLPVSGSIAGAASAPLVH</sequence>
<feature type="transmembrane region" description="Helical" evidence="6">
    <location>
        <begin position="50"/>
        <end position="70"/>
    </location>
</feature>
<comment type="subcellular location">
    <subcellularLocation>
        <location evidence="1">Membrane</location>
        <topology evidence="1">Single-pass membrane protein</topology>
    </subcellularLocation>
</comment>
<evidence type="ECO:0000256" key="2">
    <source>
        <dbReference type="ARBA" id="ARBA00008854"/>
    </source>
</evidence>
<dbReference type="InterPro" id="IPR007156">
    <property type="entry name" value="MamQ_LemA"/>
</dbReference>
<evidence type="ECO:0000313" key="7">
    <source>
        <dbReference type="EMBL" id="KWT94839.1"/>
    </source>
</evidence>
<proteinExistence type="inferred from homology"/>
<organism evidence="7 8">
    <name type="scientific">Candidatus Magnetominusculus xianensis</name>
    <dbReference type="NCBI Taxonomy" id="1748249"/>
    <lineage>
        <taxon>Bacteria</taxon>
        <taxon>Pseudomonadati</taxon>
        <taxon>Nitrospirota</taxon>
        <taxon>Nitrospiria</taxon>
        <taxon>Nitrospirales</taxon>
        <taxon>Nitrospiraceae</taxon>
        <taxon>Candidatus Magnetominusculus</taxon>
    </lineage>
</organism>